<sequence length="130" mass="14758">MQNANLDEKLNLHTVGWLNCSRVHQDIVSLAAIEQLSRPGFCFSVQYRADHGSLYVVLAIVPRWSSQCETSSRLVPFRSKRDLHSEEARDLIASIWLPRRLESRLTSGEWTGVSIPKRSEAVDLVQLLAE</sequence>
<evidence type="ECO:0000313" key="2">
    <source>
        <dbReference type="Proteomes" id="UP001497444"/>
    </source>
</evidence>
<name>A0ABP0X370_9BRYO</name>
<protein>
    <submittedName>
        <fullName evidence="1">Uncharacterized protein</fullName>
    </submittedName>
</protein>
<dbReference type="Proteomes" id="UP001497444">
    <property type="component" value="Chromosome 5"/>
</dbReference>
<proteinExistence type="predicted"/>
<dbReference type="EMBL" id="OZ020100">
    <property type="protein sequence ID" value="CAK9273532.1"/>
    <property type="molecule type" value="Genomic_DNA"/>
</dbReference>
<organism evidence="1 2">
    <name type="scientific">Sphagnum jensenii</name>
    <dbReference type="NCBI Taxonomy" id="128206"/>
    <lineage>
        <taxon>Eukaryota</taxon>
        <taxon>Viridiplantae</taxon>
        <taxon>Streptophyta</taxon>
        <taxon>Embryophyta</taxon>
        <taxon>Bryophyta</taxon>
        <taxon>Sphagnophytina</taxon>
        <taxon>Sphagnopsida</taxon>
        <taxon>Sphagnales</taxon>
        <taxon>Sphagnaceae</taxon>
        <taxon>Sphagnum</taxon>
    </lineage>
</organism>
<accession>A0ABP0X370</accession>
<gene>
    <name evidence="1" type="ORF">CSSPJE1EN1_LOCUS19010</name>
</gene>
<reference evidence="1" key="1">
    <citation type="submission" date="2024-02" db="EMBL/GenBank/DDBJ databases">
        <authorList>
            <consortium name="ELIXIR-Norway"/>
            <consortium name="Elixir Norway"/>
        </authorList>
    </citation>
    <scope>NUCLEOTIDE SEQUENCE</scope>
</reference>
<evidence type="ECO:0000313" key="1">
    <source>
        <dbReference type="EMBL" id="CAK9273532.1"/>
    </source>
</evidence>
<keyword evidence="2" id="KW-1185">Reference proteome</keyword>